<dbReference type="STRING" id="1548547.BA177_08290"/>
<dbReference type="AlphaFoldDB" id="A0A193LFB8"/>
<keyword evidence="3" id="KW-1185">Reference proteome</keyword>
<reference evidence="2 3" key="1">
    <citation type="submission" date="2016-06" db="EMBL/GenBank/DDBJ databases">
        <title>Complete genome sequence of a deep-branching marine Gamma Proteobacterium Woeseia oceani type strain XK5.</title>
        <authorList>
            <person name="Mu D."/>
            <person name="Du Z."/>
        </authorList>
    </citation>
    <scope>NUCLEOTIDE SEQUENCE [LARGE SCALE GENOMIC DNA]</scope>
    <source>
        <strain evidence="2 3">XK5</strain>
    </source>
</reference>
<gene>
    <name evidence="2" type="ORF">BA177_08290</name>
</gene>
<dbReference type="Proteomes" id="UP000092695">
    <property type="component" value="Chromosome"/>
</dbReference>
<sequence length="87" mass="9340">MANALVVVVGALAIGVSLVLGMVAFVVLGSVVLVLAAIVAIRLWWFQRGLKKQGRNRSSARSDRQEDGVIEGEFRIVSADKDSSESR</sequence>
<evidence type="ECO:0000313" key="2">
    <source>
        <dbReference type="EMBL" id="ANO51202.1"/>
    </source>
</evidence>
<dbReference type="EMBL" id="CP016268">
    <property type="protein sequence ID" value="ANO51202.1"/>
    <property type="molecule type" value="Genomic_DNA"/>
</dbReference>
<accession>A0A193LFB8</accession>
<feature type="transmembrane region" description="Helical" evidence="1">
    <location>
        <begin position="23"/>
        <end position="45"/>
    </location>
</feature>
<protein>
    <submittedName>
        <fullName evidence="2">Uncharacterized protein</fullName>
    </submittedName>
</protein>
<dbReference type="KEGG" id="woc:BA177_08290"/>
<proteinExistence type="predicted"/>
<organism evidence="2 3">
    <name type="scientific">Woeseia oceani</name>
    <dbReference type="NCBI Taxonomy" id="1548547"/>
    <lineage>
        <taxon>Bacteria</taxon>
        <taxon>Pseudomonadati</taxon>
        <taxon>Pseudomonadota</taxon>
        <taxon>Gammaproteobacteria</taxon>
        <taxon>Woeseiales</taxon>
        <taxon>Woeseiaceae</taxon>
        <taxon>Woeseia</taxon>
    </lineage>
</organism>
<evidence type="ECO:0000256" key="1">
    <source>
        <dbReference type="SAM" id="Phobius"/>
    </source>
</evidence>
<keyword evidence="1" id="KW-0812">Transmembrane</keyword>
<evidence type="ECO:0000313" key="3">
    <source>
        <dbReference type="Proteomes" id="UP000092695"/>
    </source>
</evidence>
<keyword evidence="1" id="KW-0472">Membrane</keyword>
<name>A0A193LFB8_9GAMM</name>
<keyword evidence="1" id="KW-1133">Transmembrane helix</keyword>